<keyword evidence="1" id="KW-0812">Transmembrane</keyword>
<dbReference type="Proteomes" id="UP001501243">
    <property type="component" value="Unassembled WGS sequence"/>
</dbReference>
<organism evidence="2 3">
    <name type="scientific">Hymenobacter ginsengisoli</name>
    <dbReference type="NCBI Taxonomy" id="1051626"/>
    <lineage>
        <taxon>Bacteria</taxon>
        <taxon>Pseudomonadati</taxon>
        <taxon>Bacteroidota</taxon>
        <taxon>Cytophagia</taxon>
        <taxon>Cytophagales</taxon>
        <taxon>Hymenobacteraceae</taxon>
        <taxon>Hymenobacter</taxon>
    </lineage>
</organism>
<feature type="transmembrane region" description="Helical" evidence="1">
    <location>
        <begin position="72"/>
        <end position="91"/>
    </location>
</feature>
<reference evidence="3" key="1">
    <citation type="journal article" date="2019" name="Int. J. Syst. Evol. Microbiol.">
        <title>The Global Catalogue of Microorganisms (GCM) 10K type strain sequencing project: providing services to taxonomists for standard genome sequencing and annotation.</title>
        <authorList>
            <consortium name="The Broad Institute Genomics Platform"/>
            <consortium name="The Broad Institute Genome Sequencing Center for Infectious Disease"/>
            <person name="Wu L."/>
            <person name="Ma J."/>
        </authorList>
    </citation>
    <scope>NUCLEOTIDE SEQUENCE [LARGE SCALE GENOMIC DNA]</scope>
    <source>
        <strain evidence="3">JCM 17841</strain>
    </source>
</reference>
<keyword evidence="1" id="KW-0472">Membrane</keyword>
<comment type="caution">
    <text evidence="2">The sequence shown here is derived from an EMBL/GenBank/DDBJ whole genome shotgun (WGS) entry which is preliminary data.</text>
</comment>
<evidence type="ECO:0008006" key="4">
    <source>
        <dbReference type="Google" id="ProtNLM"/>
    </source>
</evidence>
<name>A0ABP8QU96_9BACT</name>
<accession>A0ABP8QU96</accession>
<protein>
    <recommendedName>
        <fullName evidence="4">Secreted protein</fullName>
    </recommendedName>
</protein>
<evidence type="ECO:0000313" key="2">
    <source>
        <dbReference type="EMBL" id="GAA4508936.1"/>
    </source>
</evidence>
<sequence>MSGVPSAFMCVLVEVLVMPEGVVIELDLLMVAPLFDIVEDLLMPAGLVEVEVCVVVVAGTCDILVVVIFDELLLIVPVAGAVWAWAARPPVTSKAARNPKKRFMV</sequence>
<keyword evidence="3" id="KW-1185">Reference proteome</keyword>
<evidence type="ECO:0000313" key="3">
    <source>
        <dbReference type="Proteomes" id="UP001501243"/>
    </source>
</evidence>
<evidence type="ECO:0000256" key="1">
    <source>
        <dbReference type="SAM" id="Phobius"/>
    </source>
</evidence>
<proteinExistence type="predicted"/>
<dbReference type="EMBL" id="BAABGQ010000012">
    <property type="protein sequence ID" value="GAA4508936.1"/>
    <property type="molecule type" value="Genomic_DNA"/>
</dbReference>
<keyword evidence="1" id="KW-1133">Transmembrane helix</keyword>
<gene>
    <name evidence="2" type="ORF">GCM10023172_41860</name>
</gene>